<evidence type="ECO:0000313" key="12">
    <source>
        <dbReference type="Proteomes" id="UP000242146"/>
    </source>
</evidence>
<dbReference type="STRING" id="101127.A0A1X2GYM1"/>
<gene>
    <name evidence="11" type="ORF">DM01DRAFT_1298222</name>
</gene>
<dbReference type="EC" id="2.4.1.1" evidence="10"/>
<evidence type="ECO:0000256" key="2">
    <source>
        <dbReference type="ARBA" id="ARBA00001933"/>
    </source>
</evidence>
<dbReference type="GO" id="GO:0030170">
    <property type="term" value="F:pyridoxal phosphate binding"/>
    <property type="evidence" value="ECO:0007669"/>
    <property type="project" value="InterPro"/>
</dbReference>
<dbReference type="Proteomes" id="UP000242146">
    <property type="component" value="Unassembled WGS sequence"/>
</dbReference>
<evidence type="ECO:0000313" key="11">
    <source>
        <dbReference type="EMBL" id="ORX63190.1"/>
    </source>
</evidence>
<dbReference type="GO" id="GO:0005737">
    <property type="term" value="C:cytoplasm"/>
    <property type="evidence" value="ECO:0007669"/>
    <property type="project" value="TreeGrafter"/>
</dbReference>
<comment type="cofactor">
    <cofactor evidence="2 10">
        <name>pyridoxal 5'-phosphate</name>
        <dbReference type="ChEBI" id="CHEBI:597326"/>
    </cofactor>
</comment>
<evidence type="ECO:0000256" key="4">
    <source>
        <dbReference type="ARBA" id="ARBA00022533"/>
    </source>
</evidence>
<keyword evidence="12" id="KW-1185">Reference proteome</keyword>
<dbReference type="GO" id="GO:0005980">
    <property type="term" value="P:glycogen catabolic process"/>
    <property type="evidence" value="ECO:0007669"/>
    <property type="project" value="TreeGrafter"/>
</dbReference>
<keyword evidence="8 10" id="KW-0119">Carbohydrate metabolism</keyword>
<sequence length="875" mass="100830">MTSKNRPKTPRRLSLPSVTKRMTEVVIREDITPTTPDQIPSRKDKHKRLQEQVLQQWKARMVQPELDQDQIERSIVYHTHYTLGRHRYNVDKLAVYRATAHSVHDYLLQSWNSTQEQLHKSNPKRCYYLSMEFLLGRALDNALYCLAAKNLFTQSVRTLGFCMEDLLDKEHDAGLGNGGLGRLAACYLDSAATKEYPVWGYGLRFQYGIFKQIIKDGFQLEKEDAWLGMDNPWEFPREDTQYDVRFYGYVATKVNDQGESRLSWEGGEVVKAMAYDMPIPGYRTHGSGNLRLWDCQPQSTFDFASFNHGDYADAFRDHNKANNLTAVLYPNDNHQGGKELRLKQEYFWVSASLQDIIRRFKRYKCSWHDFPEKVAVQLNDTHPTLAIPELMRLLVDVEGLDWDIAWDIVSRTVAFTNHTVLPEALECWAVPLIQHLLPRHMQIIYDINLFFLQKVEKQFPGDRELLRRVSIIEESQPQQVRMAYLAVVGSHTVNGVAALHSELVRTQLFPAFVKVYGADKFINITNGVTPRRWLYQANPGLRNLITRALGNEGWVDHLDELSKLKTLADDAQFQQEWMQVKRQNKDRLKDWLRTHMDIYVSSDALFDIQVKRIHEYKRQYMNILGVIHRYRQLREMTDEERHQQVPRVVLFGGKAAPGYDIAKLIIKLINSVAKVIDEDPLVADLLKVVFIPDYKVSLAEIIIPASDLSQHISTAGTEASGTSNMKFVMNGGLIIGTVDGANIEIRDHIGEENIFLFGTLADQVPELRHQQKYHGLLIDEDLQLVLDDIEAGVFGDPSIFNPLIDIITYGADYYLISEDFHAYLETQKTVDDTFKDKAAWAKKSIMCTAGMGFFSSDRSISEYAERIWNIKPLQR</sequence>
<comment type="similarity">
    <text evidence="3 10">Belongs to the glycogen phosphorylase family.</text>
</comment>
<evidence type="ECO:0000256" key="1">
    <source>
        <dbReference type="ARBA" id="ARBA00001275"/>
    </source>
</evidence>
<dbReference type="SUPFAM" id="SSF53756">
    <property type="entry name" value="UDP-Glycosyltransferase/glycogen phosphorylase"/>
    <property type="match status" value="1"/>
</dbReference>
<dbReference type="InterPro" id="IPR000811">
    <property type="entry name" value="Glyco_trans_35"/>
</dbReference>
<evidence type="ECO:0000256" key="3">
    <source>
        <dbReference type="ARBA" id="ARBA00006047"/>
    </source>
</evidence>
<dbReference type="GO" id="GO:0008184">
    <property type="term" value="F:glycogen phosphorylase activity"/>
    <property type="evidence" value="ECO:0007669"/>
    <property type="project" value="InterPro"/>
</dbReference>
<keyword evidence="4" id="KW-0021">Allosteric enzyme</keyword>
<dbReference type="PANTHER" id="PTHR11468">
    <property type="entry name" value="GLYCOGEN PHOSPHORYLASE"/>
    <property type="match status" value="1"/>
</dbReference>
<dbReference type="InterPro" id="IPR035090">
    <property type="entry name" value="Pyridoxal_P_attach_site"/>
</dbReference>
<comment type="function">
    <text evidence="10">Allosteric enzyme that catalyzes the rate-limiting step in glycogen catabolism, the phosphorolytic cleavage of glycogen to produce glucose-1-phosphate, and plays a central role in maintaining cellular and organismal glucose homeostasis.</text>
</comment>
<comment type="catalytic activity">
    <reaction evidence="1 10">
        <text>[(1-&gt;4)-alpha-D-glucosyl](n) + phosphate = [(1-&gt;4)-alpha-D-glucosyl](n-1) + alpha-D-glucose 1-phosphate</text>
        <dbReference type="Rhea" id="RHEA:41732"/>
        <dbReference type="Rhea" id="RHEA-COMP:9584"/>
        <dbReference type="Rhea" id="RHEA-COMP:9586"/>
        <dbReference type="ChEBI" id="CHEBI:15444"/>
        <dbReference type="ChEBI" id="CHEBI:43474"/>
        <dbReference type="ChEBI" id="CHEBI:58601"/>
        <dbReference type="EC" id="2.4.1.1"/>
    </reaction>
</comment>
<dbReference type="OrthoDB" id="9215500at2759"/>
<name>A0A1X2GYM1_9FUNG</name>
<dbReference type="PIRSF" id="PIRSF000460">
    <property type="entry name" value="Pprylas_GlgP"/>
    <property type="match status" value="1"/>
</dbReference>
<evidence type="ECO:0000256" key="5">
    <source>
        <dbReference type="ARBA" id="ARBA00022676"/>
    </source>
</evidence>
<dbReference type="PANTHER" id="PTHR11468:SF3">
    <property type="entry name" value="GLYCOGEN PHOSPHORYLASE, LIVER FORM"/>
    <property type="match status" value="1"/>
</dbReference>
<keyword evidence="7 9" id="KW-0663">Pyridoxal phosphate</keyword>
<keyword evidence="6 10" id="KW-0808">Transferase</keyword>
<dbReference type="Gene3D" id="3.40.50.2000">
    <property type="entry name" value="Glycogen Phosphorylase B"/>
    <property type="match status" value="2"/>
</dbReference>
<evidence type="ECO:0000256" key="7">
    <source>
        <dbReference type="ARBA" id="ARBA00022898"/>
    </source>
</evidence>
<evidence type="ECO:0000256" key="10">
    <source>
        <dbReference type="RuleBase" id="RU000587"/>
    </source>
</evidence>
<dbReference type="NCBIfam" id="TIGR02093">
    <property type="entry name" value="P_ylase"/>
    <property type="match status" value="1"/>
</dbReference>
<dbReference type="FunFam" id="3.40.50.2000:FF:000003">
    <property type="entry name" value="Alpha-1,4 glucan phosphorylase"/>
    <property type="match status" value="1"/>
</dbReference>
<evidence type="ECO:0000256" key="6">
    <source>
        <dbReference type="ARBA" id="ARBA00022679"/>
    </source>
</evidence>
<comment type="caution">
    <text evidence="11">The sequence shown here is derived from an EMBL/GenBank/DDBJ whole genome shotgun (WGS) entry which is preliminary data.</text>
</comment>
<keyword evidence="5 10" id="KW-0328">Glycosyltransferase</keyword>
<accession>A0A1X2GYM1</accession>
<dbReference type="AlphaFoldDB" id="A0A1X2GYM1"/>
<organism evidence="11 12">
    <name type="scientific">Hesseltinella vesiculosa</name>
    <dbReference type="NCBI Taxonomy" id="101127"/>
    <lineage>
        <taxon>Eukaryota</taxon>
        <taxon>Fungi</taxon>
        <taxon>Fungi incertae sedis</taxon>
        <taxon>Mucoromycota</taxon>
        <taxon>Mucoromycotina</taxon>
        <taxon>Mucoromycetes</taxon>
        <taxon>Mucorales</taxon>
        <taxon>Cunninghamellaceae</taxon>
        <taxon>Hesseltinella</taxon>
    </lineage>
</organism>
<dbReference type="CDD" id="cd04300">
    <property type="entry name" value="GT35_Glycogen_Phosphorylase"/>
    <property type="match status" value="1"/>
</dbReference>
<dbReference type="Pfam" id="PF00343">
    <property type="entry name" value="Phosphorylase"/>
    <property type="match status" value="1"/>
</dbReference>
<feature type="modified residue" description="N6-(pyridoxal phosphate)lysine" evidence="9">
    <location>
        <position position="726"/>
    </location>
</feature>
<evidence type="ECO:0000256" key="9">
    <source>
        <dbReference type="PIRSR" id="PIRSR000460-1"/>
    </source>
</evidence>
<proteinExistence type="inferred from homology"/>
<dbReference type="InterPro" id="IPR011833">
    <property type="entry name" value="Glycg_phsphrylas"/>
</dbReference>
<dbReference type="FunFam" id="3.40.50.2000:FF:000002">
    <property type="entry name" value="Alpha-1,4 glucan phosphorylase"/>
    <property type="match status" value="1"/>
</dbReference>
<protein>
    <recommendedName>
        <fullName evidence="10">Alpha-1,4 glucan phosphorylase</fullName>
        <ecNumber evidence="10">2.4.1.1</ecNumber>
    </recommendedName>
</protein>
<evidence type="ECO:0000256" key="8">
    <source>
        <dbReference type="ARBA" id="ARBA00023277"/>
    </source>
</evidence>
<dbReference type="EMBL" id="MCGT01000001">
    <property type="protein sequence ID" value="ORX63190.1"/>
    <property type="molecule type" value="Genomic_DNA"/>
</dbReference>
<reference evidence="11 12" key="1">
    <citation type="submission" date="2016-07" db="EMBL/GenBank/DDBJ databases">
        <title>Pervasive Adenine N6-methylation of Active Genes in Fungi.</title>
        <authorList>
            <consortium name="DOE Joint Genome Institute"/>
            <person name="Mondo S.J."/>
            <person name="Dannebaum R.O."/>
            <person name="Kuo R.C."/>
            <person name="Labutti K."/>
            <person name="Haridas S."/>
            <person name="Kuo A."/>
            <person name="Salamov A."/>
            <person name="Ahrendt S.R."/>
            <person name="Lipzen A."/>
            <person name="Sullivan W."/>
            <person name="Andreopoulos W.B."/>
            <person name="Clum A."/>
            <person name="Lindquist E."/>
            <person name="Daum C."/>
            <person name="Ramamoorthy G.K."/>
            <person name="Gryganskyi A."/>
            <person name="Culley D."/>
            <person name="Magnuson J.K."/>
            <person name="James T.Y."/>
            <person name="O'Malley M.A."/>
            <person name="Stajich J.E."/>
            <person name="Spatafora J.W."/>
            <person name="Visel A."/>
            <person name="Grigoriev I.V."/>
        </authorList>
    </citation>
    <scope>NUCLEOTIDE SEQUENCE [LARGE SCALE GENOMIC DNA]</scope>
    <source>
        <strain evidence="11 12">NRRL 3301</strain>
    </source>
</reference>
<dbReference type="PROSITE" id="PS00102">
    <property type="entry name" value="PHOSPHORYLASE"/>
    <property type="match status" value="1"/>
</dbReference>